<keyword evidence="6 8" id="KW-0472">Membrane</keyword>
<evidence type="ECO:0000259" key="10">
    <source>
        <dbReference type="Pfam" id="PF12621"/>
    </source>
</evidence>
<feature type="transmembrane region" description="Helical" evidence="8">
    <location>
        <begin position="581"/>
        <end position="607"/>
    </location>
</feature>
<gene>
    <name evidence="13" type="ORF">B0A50_04834</name>
</gene>
<accession>A0A4U0TYV6</accession>
<evidence type="ECO:0000259" key="12">
    <source>
        <dbReference type="Pfam" id="PF14703"/>
    </source>
</evidence>
<evidence type="ECO:0000256" key="4">
    <source>
        <dbReference type="ARBA" id="ARBA00022692"/>
    </source>
</evidence>
<protein>
    <recommendedName>
        <fullName evidence="15">DUF221-domain-containing protein</fullName>
    </recommendedName>
</protein>
<comment type="similarity">
    <text evidence="2">Belongs to the CSC1 (TC 1.A.17) family.</text>
</comment>
<dbReference type="InterPro" id="IPR045122">
    <property type="entry name" value="Csc1-like"/>
</dbReference>
<evidence type="ECO:0000313" key="14">
    <source>
        <dbReference type="Proteomes" id="UP000308549"/>
    </source>
</evidence>
<evidence type="ECO:0000256" key="7">
    <source>
        <dbReference type="SAM" id="MobiDB-lite"/>
    </source>
</evidence>
<dbReference type="Pfam" id="PF14703">
    <property type="entry name" value="PHM7_cyt"/>
    <property type="match status" value="1"/>
</dbReference>
<dbReference type="Pfam" id="PF02714">
    <property type="entry name" value="RSN1_7TM"/>
    <property type="match status" value="1"/>
</dbReference>
<keyword evidence="14" id="KW-1185">Reference proteome</keyword>
<dbReference type="Pfam" id="PF13967">
    <property type="entry name" value="RSN1_TM"/>
    <property type="match status" value="1"/>
</dbReference>
<organism evidence="13 14">
    <name type="scientific">Salinomyces thailandicus</name>
    <dbReference type="NCBI Taxonomy" id="706561"/>
    <lineage>
        <taxon>Eukaryota</taxon>
        <taxon>Fungi</taxon>
        <taxon>Dikarya</taxon>
        <taxon>Ascomycota</taxon>
        <taxon>Pezizomycotina</taxon>
        <taxon>Dothideomycetes</taxon>
        <taxon>Dothideomycetidae</taxon>
        <taxon>Mycosphaerellales</taxon>
        <taxon>Teratosphaeriaceae</taxon>
        <taxon>Salinomyces</taxon>
    </lineage>
</organism>
<dbReference type="EMBL" id="NAJL01000021">
    <property type="protein sequence ID" value="TKA27733.1"/>
    <property type="molecule type" value="Genomic_DNA"/>
</dbReference>
<feature type="domain" description="CSC1/OSCA1-like cytosolic" evidence="12">
    <location>
        <begin position="189"/>
        <end position="367"/>
    </location>
</feature>
<feature type="transmembrane region" description="Helical" evidence="8">
    <location>
        <begin position="424"/>
        <end position="446"/>
    </location>
</feature>
<feature type="transmembrane region" description="Helical" evidence="8">
    <location>
        <begin position="658"/>
        <end position="677"/>
    </location>
</feature>
<dbReference type="Pfam" id="PF12621">
    <property type="entry name" value="PHM7_ext"/>
    <property type="match status" value="1"/>
</dbReference>
<dbReference type="InterPro" id="IPR022257">
    <property type="entry name" value="PHM7_ext"/>
</dbReference>
<feature type="transmembrane region" description="Helical" evidence="8">
    <location>
        <begin position="98"/>
        <end position="117"/>
    </location>
</feature>
<dbReference type="PANTHER" id="PTHR13018">
    <property type="entry name" value="PROBABLE MEMBRANE PROTEIN DUF221-RELATED"/>
    <property type="match status" value="1"/>
</dbReference>
<dbReference type="GO" id="GO:0005886">
    <property type="term" value="C:plasma membrane"/>
    <property type="evidence" value="ECO:0007669"/>
    <property type="project" value="TreeGrafter"/>
</dbReference>
<dbReference type="InterPro" id="IPR027815">
    <property type="entry name" value="CSC1/OSCA1-like_cyt"/>
</dbReference>
<evidence type="ECO:0000256" key="8">
    <source>
        <dbReference type="SAM" id="Phobius"/>
    </source>
</evidence>
<evidence type="ECO:0000259" key="9">
    <source>
        <dbReference type="Pfam" id="PF02714"/>
    </source>
</evidence>
<evidence type="ECO:0000256" key="5">
    <source>
        <dbReference type="ARBA" id="ARBA00022989"/>
    </source>
</evidence>
<dbReference type="AlphaFoldDB" id="A0A4U0TYV6"/>
<sequence>MASDHGSHRSDSTSGSAILAAFIPTFVAAVIYVSIFAAIRNSYRKIYAPRTFLGTVEAKDRTPAERASGSHWFHGFRTLSDKFVLQHNSLDAYLYLRYLRSIIWICFIGCCLTWPILFPINAKGGGRASQLDKISLSNVVKKDYLWAHVSIAWVFFLGIIVYLARERLRLIGIRQAYFVNDEYASRLSARTVLWLNAPREACQPEKMKDYFGNDAEKLWAARDLGDLNGLVAQRNGMAYALERAEMDLIITGAKLQKAQGPATINGQTEAQQTVPAAKRPTKREPPVVGKKFDILDKTRDRITKLNNTIETHRAAPSRNVPDQSAVFVSFNSQPAAHRAYQQISFQSRLPMEDRFLAPRPKEVLWENIAMPVKERLSKASIALVFVVVFTIFFSIPTGIIGTISNAKYLADRISWLSWINNLPPWLLGLLTGLLPPFLVSWLVSYVPKLFRHIAKLSGEPTTSQAELKAQAWYFAFQVVQIFLVTTFSSGAAAVATQIAKDPKSAPSLLAESLPKASNFYLTYFILQGLTKSSDDLLNYSDLFTYLFYEKFWNKTPREHFDTHADMKGTPWASWFPKFTNLFVIAIVYACIAPLVLGFATVGISILYLSYRYNLLYVCQTKVDTKGEAYKRALQQVPTGIYLAELCLIGLMGAQKAPVQATSMTVLLILTAIINLILDRMLKPLEVYLGVDIWQEQEVPLLAEEDGIDPNDESALHGASHARRLGLKKLPDPAPRILSDFFDSIIAQSRNQAKNWLSDPSVARGEDAEPLKAEDLEKAYLAPALTSGMPKLWIPSDKAGTARQEAELNAAAGMPTTTEGAEIDEEGKLHWDHDFEHVPIWKKAQNV</sequence>
<keyword evidence="5 8" id="KW-1133">Transmembrane helix</keyword>
<feature type="region of interest" description="Disordered" evidence="7">
    <location>
        <begin position="261"/>
        <end position="286"/>
    </location>
</feature>
<evidence type="ECO:0000256" key="3">
    <source>
        <dbReference type="ARBA" id="ARBA00022448"/>
    </source>
</evidence>
<dbReference type="InterPro" id="IPR003864">
    <property type="entry name" value="CSC1/OSCA1-like_7TM"/>
</dbReference>
<keyword evidence="4 8" id="KW-0812">Transmembrane</keyword>
<comment type="subcellular location">
    <subcellularLocation>
        <location evidence="1">Membrane</location>
        <topology evidence="1">Multi-pass membrane protein</topology>
    </subcellularLocation>
</comment>
<dbReference type="Proteomes" id="UP000308549">
    <property type="component" value="Unassembled WGS sequence"/>
</dbReference>
<evidence type="ECO:0000256" key="1">
    <source>
        <dbReference type="ARBA" id="ARBA00004141"/>
    </source>
</evidence>
<evidence type="ECO:0008006" key="15">
    <source>
        <dbReference type="Google" id="ProtNLM"/>
    </source>
</evidence>
<evidence type="ECO:0000259" key="11">
    <source>
        <dbReference type="Pfam" id="PF13967"/>
    </source>
</evidence>
<feature type="domain" description="CSC1/OSCA1-like N-terminal transmembrane" evidence="11">
    <location>
        <begin position="17"/>
        <end position="166"/>
    </location>
</feature>
<name>A0A4U0TYV6_9PEZI</name>
<dbReference type="GO" id="GO:0005227">
    <property type="term" value="F:calcium-activated cation channel activity"/>
    <property type="evidence" value="ECO:0007669"/>
    <property type="project" value="InterPro"/>
</dbReference>
<feature type="transmembrane region" description="Helical" evidence="8">
    <location>
        <begin position="145"/>
        <end position="164"/>
    </location>
</feature>
<dbReference type="OrthoDB" id="1076608at2759"/>
<evidence type="ECO:0000313" key="13">
    <source>
        <dbReference type="EMBL" id="TKA27733.1"/>
    </source>
</evidence>
<feature type="compositionally biased region" description="Polar residues" evidence="7">
    <location>
        <begin position="262"/>
        <end position="274"/>
    </location>
</feature>
<comment type="caution">
    <text evidence="13">The sequence shown here is derived from an EMBL/GenBank/DDBJ whole genome shotgun (WGS) entry which is preliminary data.</text>
</comment>
<proteinExistence type="inferred from homology"/>
<evidence type="ECO:0000256" key="6">
    <source>
        <dbReference type="ARBA" id="ARBA00023136"/>
    </source>
</evidence>
<evidence type="ECO:0000256" key="2">
    <source>
        <dbReference type="ARBA" id="ARBA00007779"/>
    </source>
</evidence>
<dbReference type="InterPro" id="IPR032880">
    <property type="entry name" value="CSC1/OSCA1-like_N"/>
</dbReference>
<reference evidence="13 14" key="1">
    <citation type="submission" date="2017-03" db="EMBL/GenBank/DDBJ databases">
        <title>Genomes of endolithic fungi from Antarctica.</title>
        <authorList>
            <person name="Coleine C."/>
            <person name="Masonjones S."/>
            <person name="Stajich J.E."/>
        </authorList>
    </citation>
    <scope>NUCLEOTIDE SEQUENCE [LARGE SCALE GENOMIC DNA]</scope>
    <source>
        <strain evidence="13 14">CCFEE 6315</strain>
    </source>
</reference>
<feature type="domain" description="10TM putative phosphate transporter extracellular tail" evidence="10">
    <location>
        <begin position="744"/>
        <end position="835"/>
    </location>
</feature>
<feature type="domain" description="CSC1/OSCA1-like 7TM region" evidence="9">
    <location>
        <begin position="381"/>
        <end position="651"/>
    </location>
</feature>
<dbReference type="PANTHER" id="PTHR13018:SF26">
    <property type="entry name" value="DOMAIN PROTEIN, PUTATIVE (AFU_ORTHOLOGUE AFUA_5G10920)-RELATED"/>
    <property type="match status" value="1"/>
</dbReference>
<feature type="transmembrane region" description="Helical" evidence="8">
    <location>
        <begin position="17"/>
        <end position="39"/>
    </location>
</feature>
<keyword evidence="3" id="KW-0813">Transport</keyword>
<feature type="transmembrane region" description="Helical" evidence="8">
    <location>
        <begin position="380"/>
        <end position="404"/>
    </location>
</feature>